<dbReference type="EMBL" id="AP018316">
    <property type="protein sequence ID" value="BAZ86320.1"/>
    <property type="molecule type" value="Genomic_DNA"/>
</dbReference>
<keyword evidence="1 3" id="KW-0808">Transferase</keyword>
<keyword evidence="4" id="KW-1185">Reference proteome</keyword>
<feature type="domain" description="Glycosyl transferase family 1" evidence="2">
    <location>
        <begin position="613"/>
        <end position="782"/>
    </location>
</feature>
<dbReference type="Gene3D" id="3.40.50.2000">
    <property type="entry name" value="Glycogen Phosphorylase B"/>
    <property type="match status" value="3"/>
</dbReference>
<evidence type="ECO:0000256" key="1">
    <source>
        <dbReference type="ARBA" id="ARBA00022679"/>
    </source>
</evidence>
<dbReference type="PANTHER" id="PTHR46401:SF2">
    <property type="entry name" value="GLYCOSYLTRANSFERASE WBBK-RELATED"/>
    <property type="match status" value="1"/>
</dbReference>
<dbReference type="SUPFAM" id="SSF53756">
    <property type="entry name" value="UDP-Glycosyltransferase/glycogen phosphorylase"/>
    <property type="match status" value="2"/>
</dbReference>
<evidence type="ECO:0000259" key="2">
    <source>
        <dbReference type="Pfam" id="PF00534"/>
    </source>
</evidence>
<sequence length="855" mass="97482">MKIAIDIQALQTKNSRNRGIGRYTQSVIEALFNQQNTPSFDLYANSTLLEPSLNKNLFSYSSIDYPYIGSCATNDLLLKSTLISSDANMVFVPSPMEELDSTIPDYTNFTKKIFVICYDLIPLIFSDRYLLNDENMQSLYMRRLKNVQNADFIFAISESTRQDVIKYLKIPPNKVLNVSGGVSPFFTQIPVNERYSWLKTFADKFGIHKKFILYTGGEDWRKNIEGLVHGFAKLPNSFRENYQLVVACKVSDFFAQEISSLAAKLDIGKSLVLTNYITDEELRALYSTCSLFVFPSFYEGFGLPLLEAISCGAPAIASNNSSLPEILGSSELLFNPHSPDDISRIILTVLSNEEFKMRIAENSLQQASQFSWESVAQKMVSVFQEHQPLNKITITFSRVEIPNKKPQIAFFSPLPPAKSGIADYSQDLIPLLQEYFSIDLYDDSDLPEADITNNLFLHTKFEERLDSQHYEGIIYQIGNSSYHCNMYSKLMRYSGITVLHDYYLGGLINYMETYSPEFGITLSQELEHSYGKDRAIEISTLIQQRKLNIHEKLPEEKIYLNRRIFTRSLGVILHSKWAYNCAVQDFSNDNSHIAHIPQLVPKVLLEEKLLSDERQALGIPGDNFIITTFGFISLTKRPLQILRAFKKYLFYRPNAYLVYVGGTDYIGSIDLENEIQKLGLQNQVKITGYINMSDFYRYIEISDVCLNLRYPFNGESSASLLRILSVGKPTIITDIGSFSDFPDDVVLKIPQPHPSNEVDEILKALILLTENLEYRHSLSKNSSEYISREHSPERCALLYSDFIQQVLRSPKAQQKMLTDYVGRELAKIEANASETLLNYFVKAVVTNNSMVNNQD</sequence>
<dbReference type="GO" id="GO:0016757">
    <property type="term" value="F:glycosyltransferase activity"/>
    <property type="evidence" value="ECO:0007669"/>
    <property type="project" value="InterPro"/>
</dbReference>
<evidence type="ECO:0000313" key="4">
    <source>
        <dbReference type="Proteomes" id="UP000218702"/>
    </source>
</evidence>
<dbReference type="KEGG" id="dcm:NIES806_25310"/>
<name>A0A1Z4V454_9CYAN</name>
<dbReference type="Pfam" id="PF00534">
    <property type="entry name" value="Glycos_transf_1"/>
    <property type="match status" value="2"/>
</dbReference>
<protein>
    <submittedName>
        <fullName evidence="3">Putative glycosyltransferase</fullName>
    </submittedName>
</protein>
<dbReference type="RefSeq" id="WP_096667736.1">
    <property type="nucleotide sequence ID" value="NZ_AP018316.1"/>
</dbReference>
<dbReference type="CDD" id="cd03801">
    <property type="entry name" value="GT4_PimA-like"/>
    <property type="match status" value="1"/>
</dbReference>
<feature type="domain" description="Glycosyl transferase family 1" evidence="2">
    <location>
        <begin position="208"/>
        <end position="363"/>
    </location>
</feature>
<reference evidence="3 4" key="1">
    <citation type="submission" date="2017-06" db="EMBL/GenBank/DDBJ databases">
        <title>Genome sequencing of cyanobaciteial culture collection at National Institute for Environmental Studies (NIES).</title>
        <authorList>
            <person name="Hirose Y."/>
            <person name="Shimura Y."/>
            <person name="Fujisawa T."/>
            <person name="Nakamura Y."/>
            <person name="Kawachi M."/>
        </authorList>
    </citation>
    <scope>NUCLEOTIDE SEQUENCE [LARGE SCALE GENOMIC DNA]</scope>
    <source>
        <strain evidence="3 4">NIES-806</strain>
    </source>
</reference>
<evidence type="ECO:0000313" key="3">
    <source>
        <dbReference type="EMBL" id="BAZ86320.1"/>
    </source>
</evidence>
<dbReference type="InterPro" id="IPR001296">
    <property type="entry name" value="Glyco_trans_1"/>
</dbReference>
<dbReference type="AlphaFoldDB" id="A0A1Z4V454"/>
<gene>
    <name evidence="3" type="ORF">NIES806_25310</name>
</gene>
<dbReference type="Proteomes" id="UP000218702">
    <property type="component" value="Chromosome"/>
</dbReference>
<dbReference type="CDD" id="cd03809">
    <property type="entry name" value="GT4_MtfB-like"/>
    <property type="match status" value="1"/>
</dbReference>
<dbReference type="GO" id="GO:0009103">
    <property type="term" value="P:lipopolysaccharide biosynthetic process"/>
    <property type="evidence" value="ECO:0007669"/>
    <property type="project" value="TreeGrafter"/>
</dbReference>
<organism evidence="3 4">
    <name type="scientific">Dolichospermum compactum NIES-806</name>
    <dbReference type="NCBI Taxonomy" id="1973481"/>
    <lineage>
        <taxon>Bacteria</taxon>
        <taxon>Bacillati</taxon>
        <taxon>Cyanobacteriota</taxon>
        <taxon>Cyanophyceae</taxon>
        <taxon>Nostocales</taxon>
        <taxon>Aphanizomenonaceae</taxon>
        <taxon>Dolichospermum</taxon>
        <taxon>Dolichospermum compactum</taxon>
    </lineage>
</organism>
<proteinExistence type="predicted"/>
<accession>A0A1Z4V454</accession>
<dbReference type="PANTHER" id="PTHR46401">
    <property type="entry name" value="GLYCOSYLTRANSFERASE WBBK-RELATED"/>
    <property type="match status" value="1"/>
</dbReference>